<keyword evidence="4" id="KW-0346">Stress response</keyword>
<dbReference type="GO" id="GO:0005829">
    <property type="term" value="C:cytosol"/>
    <property type="evidence" value="ECO:0007669"/>
    <property type="project" value="TreeGrafter"/>
</dbReference>
<feature type="coiled-coil region" evidence="2">
    <location>
        <begin position="58"/>
        <end position="85"/>
    </location>
</feature>
<keyword evidence="5" id="KW-1185">Reference proteome</keyword>
<evidence type="ECO:0000313" key="4">
    <source>
        <dbReference type="EMBL" id="KAI1704399.1"/>
    </source>
</evidence>
<feature type="compositionally biased region" description="Polar residues" evidence="3">
    <location>
        <begin position="16"/>
        <end position="29"/>
    </location>
</feature>
<evidence type="ECO:0000256" key="3">
    <source>
        <dbReference type="SAM" id="MobiDB-lite"/>
    </source>
</evidence>
<dbReference type="FunFam" id="1.20.5.430:FF:000003">
    <property type="entry name" value="Heat shock factor binding protein"/>
    <property type="match status" value="1"/>
</dbReference>
<keyword evidence="2" id="KW-0175">Coiled coil</keyword>
<dbReference type="GO" id="GO:0005634">
    <property type="term" value="C:nucleus"/>
    <property type="evidence" value="ECO:0007669"/>
    <property type="project" value="TreeGrafter"/>
</dbReference>
<dbReference type="EMBL" id="JAKKPZ010000068">
    <property type="protein sequence ID" value="KAI1704399.1"/>
    <property type="molecule type" value="Genomic_DNA"/>
</dbReference>
<sequence>MDGKSAEASGTKETEVTANSLKTTATSGVSLEGNREDEVAKLIESVLRQTQDRFQTMSDQIIRRIDEMAKRVDDLEKNISDLMTEAGVNVHDNN</sequence>
<reference evidence="4" key="1">
    <citation type="submission" date="2022-01" db="EMBL/GenBank/DDBJ databases">
        <title>Genome Sequence Resource for Two Populations of Ditylenchus destructor, the Migratory Endoparasitic Phytonematode.</title>
        <authorList>
            <person name="Zhang H."/>
            <person name="Lin R."/>
            <person name="Xie B."/>
        </authorList>
    </citation>
    <scope>NUCLEOTIDE SEQUENCE</scope>
    <source>
        <strain evidence="4">BazhouSP</strain>
    </source>
</reference>
<name>A0AAD4MSF1_9BILA</name>
<dbReference type="PANTHER" id="PTHR19424:SF0">
    <property type="entry name" value="HEAT SHOCK FACTOR BINDING PROTEIN 1"/>
    <property type="match status" value="1"/>
</dbReference>
<gene>
    <name evidence="4" type="ORF">DdX_14266</name>
</gene>
<dbReference type="Gene3D" id="1.20.5.430">
    <property type="match status" value="1"/>
</dbReference>
<dbReference type="GO" id="GO:0070370">
    <property type="term" value="P:cellular heat acclimation"/>
    <property type="evidence" value="ECO:0007669"/>
    <property type="project" value="TreeGrafter"/>
</dbReference>
<protein>
    <submittedName>
        <fullName evidence="4">Heat shock factor binding protein 1 domain-containing protein</fullName>
    </submittedName>
</protein>
<dbReference type="GO" id="GO:0003714">
    <property type="term" value="F:transcription corepressor activity"/>
    <property type="evidence" value="ECO:0007669"/>
    <property type="project" value="InterPro"/>
</dbReference>
<evidence type="ECO:0000256" key="1">
    <source>
        <dbReference type="ARBA" id="ARBA00006349"/>
    </source>
</evidence>
<evidence type="ECO:0000313" key="5">
    <source>
        <dbReference type="Proteomes" id="UP001201812"/>
    </source>
</evidence>
<dbReference type="Proteomes" id="UP001201812">
    <property type="component" value="Unassembled WGS sequence"/>
</dbReference>
<dbReference type="InterPro" id="IPR009643">
    <property type="entry name" value="HS1-bd"/>
</dbReference>
<accession>A0AAD4MSF1</accession>
<comment type="caution">
    <text evidence="4">The sequence shown here is derived from an EMBL/GenBank/DDBJ whole genome shotgun (WGS) entry which is preliminary data.</text>
</comment>
<feature type="region of interest" description="Disordered" evidence="3">
    <location>
        <begin position="1"/>
        <end position="33"/>
    </location>
</feature>
<proteinExistence type="inferred from homology"/>
<evidence type="ECO:0000256" key="2">
    <source>
        <dbReference type="SAM" id="Coils"/>
    </source>
</evidence>
<dbReference type="Pfam" id="PF06825">
    <property type="entry name" value="HSBP1"/>
    <property type="match status" value="1"/>
</dbReference>
<organism evidence="4 5">
    <name type="scientific">Ditylenchus destructor</name>
    <dbReference type="NCBI Taxonomy" id="166010"/>
    <lineage>
        <taxon>Eukaryota</taxon>
        <taxon>Metazoa</taxon>
        <taxon>Ecdysozoa</taxon>
        <taxon>Nematoda</taxon>
        <taxon>Chromadorea</taxon>
        <taxon>Rhabditida</taxon>
        <taxon>Tylenchina</taxon>
        <taxon>Tylenchomorpha</taxon>
        <taxon>Sphaerularioidea</taxon>
        <taxon>Anguinidae</taxon>
        <taxon>Anguininae</taxon>
        <taxon>Ditylenchus</taxon>
    </lineage>
</organism>
<dbReference type="PANTHER" id="PTHR19424">
    <property type="entry name" value="HEAT SHOCK FACTOR BINDING PROTEIN 1"/>
    <property type="match status" value="1"/>
</dbReference>
<feature type="compositionally biased region" description="Basic and acidic residues" evidence="3">
    <location>
        <begin position="1"/>
        <end position="15"/>
    </location>
</feature>
<dbReference type="AlphaFoldDB" id="A0AAD4MSF1"/>
<comment type="similarity">
    <text evidence="1">Belongs to the HSBP1 family.</text>
</comment>